<sequence length="80" mass="8635">MMSSCFGNIARPCSSTSSSLLVLVLVLKLKPNDDDVTSGALSALLHLPVRHVPGPIEQQQLLSCRRRLDQVNDGFRASSS</sequence>
<evidence type="ECO:0000313" key="1">
    <source>
        <dbReference type="EMBL" id="VDO76389.1"/>
    </source>
</evidence>
<accession>A0A183FM60</accession>
<dbReference type="EMBL" id="UZAH01026152">
    <property type="protein sequence ID" value="VDO76389.1"/>
    <property type="molecule type" value="Genomic_DNA"/>
</dbReference>
<evidence type="ECO:0000313" key="2">
    <source>
        <dbReference type="Proteomes" id="UP000050761"/>
    </source>
</evidence>
<keyword evidence="2" id="KW-1185">Reference proteome</keyword>
<proteinExistence type="predicted"/>
<reference evidence="3" key="2">
    <citation type="submission" date="2019-09" db="UniProtKB">
        <authorList>
            <consortium name="WormBaseParasite"/>
        </authorList>
    </citation>
    <scope>IDENTIFICATION</scope>
</reference>
<reference evidence="1 2" key="1">
    <citation type="submission" date="2018-11" db="EMBL/GenBank/DDBJ databases">
        <authorList>
            <consortium name="Pathogen Informatics"/>
        </authorList>
    </citation>
    <scope>NUCLEOTIDE SEQUENCE [LARGE SCALE GENOMIC DNA]</scope>
</reference>
<gene>
    <name evidence="1" type="ORF">HPBE_LOCUS8447</name>
</gene>
<evidence type="ECO:0000313" key="3">
    <source>
        <dbReference type="WBParaSite" id="HPBE_0000844601-mRNA-1"/>
    </source>
</evidence>
<name>A0A183FM60_HELPZ</name>
<dbReference type="WBParaSite" id="HPBE_0000844601-mRNA-1">
    <property type="protein sequence ID" value="HPBE_0000844601-mRNA-1"/>
    <property type="gene ID" value="HPBE_0000844601"/>
</dbReference>
<dbReference type="AlphaFoldDB" id="A0A183FM60"/>
<organism evidence="2 3">
    <name type="scientific">Heligmosomoides polygyrus</name>
    <name type="common">Parasitic roundworm</name>
    <dbReference type="NCBI Taxonomy" id="6339"/>
    <lineage>
        <taxon>Eukaryota</taxon>
        <taxon>Metazoa</taxon>
        <taxon>Ecdysozoa</taxon>
        <taxon>Nematoda</taxon>
        <taxon>Chromadorea</taxon>
        <taxon>Rhabditida</taxon>
        <taxon>Rhabditina</taxon>
        <taxon>Rhabditomorpha</taxon>
        <taxon>Strongyloidea</taxon>
        <taxon>Heligmosomidae</taxon>
        <taxon>Heligmosomoides</taxon>
    </lineage>
</organism>
<dbReference type="Proteomes" id="UP000050761">
    <property type="component" value="Unassembled WGS sequence"/>
</dbReference>
<protein>
    <submittedName>
        <fullName evidence="3">Secreted protein</fullName>
    </submittedName>
</protein>
<accession>A0A3P7YHF4</accession>